<keyword evidence="8" id="KW-1185">Reference proteome</keyword>
<dbReference type="Gene3D" id="2.40.160.50">
    <property type="entry name" value="membrane protein fhac: a member of the omp85/tpsb transporter family"/>
    <property type="match status" value="1"/>
</dbReference>
<dbReference type="Proteomes" id="UP000270673">
    <property type="component" value="Chromosome"/>
</dbReference>
<protein>
    <recommendedName>
        <fullName evidence="6">Bacterial surface antigen (D15) domain-containing protein</fullName>
    </recommendedName>
</protein>
<keyword evidence="2" id="KW-0812">Transmembrane</keyword>
<evidence type="ECO:0000256" key="4">
    <source>
        <dbReference type="ARBA" id="ARBA00023136"/>
    </source>
</evidence>
<keyword evidence="3" id="KW-0732">Signal</keyword>
<evidence type="ECO:0000259" key="6">
    <source>
        <dbReference type="Pfam" id="PF01103"/>
    </source>
</evidence>
<dbReference type="Gene3D" id="3.10.20.310">
    <property type="entry name" value="membrane protein fhac"/>
    <property type="match status" value="1"/>
</dbReference>
<dbReference type="InterPro" id="IPR039910">
    <property type="entry name" value="D15-like"/>
</dbReference>
<comment type="subcellular location">
    <subcellularLocation>
        <location evidence="1">Membrane</location>
    </subcellularLocation>
</comment>
<gene>
    <name evidence="7" type="ORF">D8S85_18620</name>
</gene>
<dbReference type="PANTHER" id="PTHR12815">
    <property type="entry name" value="SORTING AND ASSEMBLY MACHINERY SAMM50 PROTEIN FAMILY MEMBER"/>
    <property type="match status" value="1"/>
</dbReference>
<name>A0A3Q9IRC8_9BACT</name>
<evidence type="ECO:0000256" key="5">
    <source>
        <dbReference type="ARBA" id="ARBA00023237"/>
    </source>
</evidence>
<keyword evidence="4" id="KW-0472">Membrane</keyword>
<dbReference type="KEGG" id="buy:D8S85_18620"/>
<organism evidence="7 8">
    <name type="scientific">Butyricimonas faecalis</name>
    <dbReference type="NCBI Taxonomy" id="2093856"/>
    <lineage>
        <taxon>Bacteria</taxon>
        <taxon>Pseudomonadati</taxon>
        <taxon>Bacteroidota</taxon>
        <taxon>Bacteroidia</taxon>
        <taxon>Bacteroidales</taxon>
        <taxon>Odoribacteraceae</taxon>
        <taxon>Butyricimonas</taxon>
    </lineage>
</organism>
<evidence type="ECO:0000256" key="2">
    <source>
        <dbReference type="ARBA" id="ARBA00022692"/>
    </source>
</evidence>
<dbReference type="InterPro" id="IPR000184">
    <property type="entry name" value="Bac_surfAg_D15"/>
</dbReference>
<dbReference type="GO" id="GO:0019867">
    <property type="term" value="C:outer membrane"/>
    <property type="evidence" value="ECO:0007669"/>
    <property type="project" value="InterPro"/>
</dbReference>
<dbReference type="OrthoDB" id="9814535at2"/>
<keyword evidence="5" id="KW-0998">Cell outer membrane</keyword>
<proteinExistence type="predicted"/>
<dbReference type="PROSITE" id="PS51257">
    <property type="entry name" value="PROKAR_LIPOPROTEIN"/>
    <property type="match status" value="1"/>
</dbReference>
<reference evidence="7 8" key="1">
    <citation type="submission" date="2018-10" db="EMBL/GenBank/DDBJ databases">
        <title>Butyricimonas faecalis sp. nov., isolated from human faeces and emended description of the genus Butyricimonas.</title>
        <authorList>
            <person name="Le Roy T."/>
            <person name="Van der Smissen P."/>
            <person name="Paquot A."/>
            <person name="Delzenne N."/>
            <person name="Muccioli G."/>
            <person name="Collet J.-F."/>
            <person name="Cani P.D."/>
        </authorList>
    </citation>
    <scope>NUCLEOTIDE SEQUENCE [LARGE SCALE GENOMIC DNA]</scope>
    <source>
        <strain evidence="7 8">H184</strain>
    </source>
</reference>
<dbReference type="RefSeq" id="WP_106481929.1">
    <property type="nucleotide sequence ID" value="NZ_CP032819.1"/>
</dbReference>
<evidence type="ECO:0000256" key="1">
    <source>
        <dbReference type="ARBA" id="ARBA00004370"/>
    </source>
</evidence>
<accession>A0A3Q9IRC8</accession>
<sequence>MKSLGNNLCIIIVFMILGSSCSQTKRLTEGEILYTGVKKMNIETAKGVKLEGPKSSAISGPLGFPPNNPLYAPYIRSPFPIGLWVYNWNVKKEKGLKHWLYKKLAKKPVLISDVQPELRLKVVENAASEYGYFGVKTSYELIPNKRNPKKAKISYQVYVPEAHLLGSVEFWGWTGRMDSLIQRARRGCLLKSGAEYNLYTMEDERTRITKMFRNNGYYYFQADYIEFLVDTTREKRVADVRVALKHGVPAVALQPYKVGNVELVLENSDQSETQDTLSYKGIEVKYTKPLDVKPKVLARSLHLLPGDIYSFRRQNRTQTSLARLGIFKYTNLNVTRADSVKKSGFGSLDFSINAVYDLPIETEIEVDVSSKSNNLLGPGLSLGITNKNLFRGGENLTFKLNGAYEWEVGDKKTNSNSGLINSYELGVNVGLSLPRLLVPDFLKSNKDFAERTNFQVGVDFLNRHTFFRMLSFTGSLGYDFQSSWRVFHTITPLKITYTHLLQTSKEFDETMENNPAIAMSFKNQLIPSMSYSYTYDRAATRRNPNRLYWQNTLMSAGNILSAIQYITGNHQGQNKKLFGNIYSQFLKLTSEVIVYRKVTETSLLATRFMGGIGYAYGNSRVMPYSEQFYIGGANSIRAFTIRSIGPGSYHQESDNKTAYLDQTGDIKLEGNVELRFKIMYQLNGAIFLDAGNVWLLRNDPKRPGGEFKFAGLLKEIALGTGFGLRYDFGFIVLRGDLGIALHTPYKNPDKSGYYNIPKFKDGLKFHLAIGYPF</sequence>
<dbReference type="PANTHER" id="PTHR12815:SF47">
    <property type="entry name" value="TRANSLOCATION AND ASSEMBLY MODULE SUBUNIT TAMA"/>
    <property type="match status" value="1"/>
</dbReference>
<dbReference type="EMBL" id="CP032819">
    <property type="protein sequence ID" value="AZS31362.1"/>
    <property type="molecule type" value="Genomic_DNA"/>
</dbReference>
<dbReference type="Pfam" id="PF01103">
    <property type="entry name" value="Omp85"/>
    <property type="match status" value="1"/>
</dbReference>
<evidence type="ECO:0000313" key="8">
    <source>
        <dbReference type="Proteomes" id="UP000270673"/>
    </source>
</evidence>
<evidence type="ECO:0000256" key="3">
    <source>
        <dbReference type="ARBA" id="ARBA00022729"/>
    </source>
</evidence>
<feature type="domain" description="Bacterial surface antigen (D15)" evidence="6">
    <location>
        <begin position="461"/>
        <end position="770"/>
    </location>
</feature>
<evidence type="ECO:0000313" key="7">
    <source>
        <dbReference type="EMBL" id="AZS31362.1"/>
    </source>
</evidence>
<dbReference type="AlphaFoldDB" id="A0A3Q9IRC8"/>